<organism evidence="6 7">
    <name type="scientific">Lomentospora prolificans</name>
    <dbReference type="NCBI Taxonomy" id="41688"/>
    <lineage>
        <taxon>Eukaryota</taxon>
        <taxon>Fungi</taxon>
        <taxon>Dikarya</taxon>
        <taxon>Ascomycota</taxon>
        <taxon>Pezizomycotina</taxon>
        <taxon>Sordariomycetes</taxon>
        <taxon>Hypocreomycetidae</taxon>
        <taxon>Microascales</taxon>
        <taxon>Microascaceae</taxon>
        <taxon>Lomentospora</taxon>
    </lineage>
</organism>
<name>A0A2N3N886_9PEZI</name>
<evidence type="ECO:0000256" key="2">
    <source>
        <dbReference type="ARBA" id="ARBA00006727"/>
    </source>
</evidence>
<keyword evidence="4" id="KW-0472">Membrane</keyword>
<feature type="transmembrane region" description="Helical" evidence="4">
    <location>
        <begin position="128"/>
        <end position="147"/>
    </location>
</feature>
<evidence type="ECO:0000313" key="6">
    <source>
        <dbReference type="EMBL" id="PKS08666.1"/>
    </source>
</evidence>
<feature type="transmembrane region" description="Helical" evidence="4">
    <location>
        <begin position="154"/>
        <end position="173"/>
    </location>
</feature>
<keyword evidence="7" id="KW-1185">Reference proteome</keyword>
<dbReference type="InterPro" id="IPR050327">
    <property type="entry name" value="Proton-linked_MCT"/>
</dbReference>
<dbReference type="PANTHER" id="PTHR11360:SF234">
    <property type="entry name" value="MFS-TYPE TRANSPORTER DBAD-RELATED"/>
    <property type="match status" value="1"/>
</dbReference>
<dbReference type="GO" id="GO:0022857">
    <property type="term" value="F:transmembrane transporter activity"/>
    <property type="evidence" value="ECO:0007669"/>
    <property type="project" value="InterPro"/>
</dbReference>
<feature type="transmembrane region" description="Helical" evidence="4">
    <location>
        <begin position="418"/>
        <end position="439"/>
    </location>
</feature>
<evidence type="ECO:0000256" key="4">
    <source>
        <dbReference type="SAM" id="Phobius"/>
    </source>
</evidence>
<sequence length="481" mass="51128">MPSEGEKEISPAYVASNSTWTTSSHSSGPDEKRRSALLPDCSKTEPLQSNRCASIESLDPSAPPAAIEEIQPIANDDDPVPEGGVTAWLQVLGSWVIAVNTWGIVNSYGVFQTYYERELLSSRSASDLSWVGSLQAALLMVIGAIAGPAYDAGYFREMLWAGLFLVLLGQFMTSLCTTYWQVLLAQGICIGIGCGLVFLPSAAILSQYFHKRRSFVLGIASTGSPIASAVFPILLGKLIPKIGFGWATRVLAFVMLALSVIPVLFMRLRRKPAPGQVRSLIDKSALRDVPFLLCMVGVFLAFLTIYVGFFYIQSYAIYFDIATVDFSPYLVTFLGVGSIVGRIIPNYLADKVGTLNVLLLSALISGVLCFAWIGIRSLGGLIAFGVLYGASSGAVVSVTPSATVSLTPNLAVVGTRMGMLFFSTGISVVVGPPIAGAIVGTNGAAGWVGAIAYSGAGLFLGGLVLLAARFVLFQQDRNWRA</sequence>
<dbReference type="AlphaFoldDB" id="A0A2N3N886"/>
<feature type="compositionally biased region" description="Low complexity" evidence="3">
    <location>
        <begin position="16"/>
        <end position="27"/>
    </location>
</feature>
<feature type="transmembrane region" description="Helical" evidence="4">
    <location>
        <begin position="289"/>
        <end position="314"/>
    </location>
</feature>
<dbReference type="Pfam" id="PF07690">
    <property type="entry name" value="MFS_1"/>
    <property type="match status" value="1"/>
</dbReference>
<protein>
    <recommendedName>
        <fullName evidence="5">Major facilitator superfamily (MFS) profile domain-containing protein</fullName>
    </recommendedName>
</protein>
<evidence type="ECO:0000313" key="7">
    <source>
        <dbReference type="Proteomes" id="UP000233524"/>
    </source>
</evidence>
<keyword evidence="4" id="KW-0812">Transmembrane</keyword>
<comment type="subcellular location">
    <subcellularLocation>
        <location evidence="1">Membrane</location>
        <topology evidence="1">Multi-pass membrane protein</topology>
    </subcellularLocation>
</comment>
<evidence type="ECO:0000256" key="3">
    <source>
        <dbReference type="SAM" id="MobiDB-lite"/>
    </source>
</evidence>
<dbReference type="InterPro" id="IPR020846">
    <property type="entry name" value="MFS_dom"/>
</dbReference>
<evidence type="ECO:0000259" key="5">
    <source>
        <dbReference type="PROSITE" id="PS50850"/>
    </source>
</evidence>
<dbReference type="Gene3D" id="1.20.1250.20">
    <property type="entry name" value="MFS general substrate transporter like domains"/>
    <property type="match status" value="1"/>
</dbReference>
<feature type="domain" description="Major facilitator superfamily (MFS) profile" evidence="5">
    <location>
        <begin position="86"/>
        <end position="479"/>
    </location>
</feature>
<feature type="transmembrane region" description="Helical" evidence="4">
    <location>
        <begin position="451"/>
        <end position="472"/>
    </location>
</feature>
<evidence type="ECO:0000256" key="1">
    <source>
        <dbReference type="ARBA" id="ARBA00004141"/>
    </source>
</evidence>
<dbReference type="CDD" id="cd17352">
    <property type="entry name" value="MFS_MCT_SLC16"/>
    <property type="match status" value="1"/>
</dbReference>
<comment type="similarity">
    <text evidence="2">Belongs to the major facilitator superfamily. Monocarboxylate porter (TC 2.A.1.13) family.</text>
</comment>
<feature type="region of interest" description="Disordered" evidence="3">
    <location>
        <begin position="1"/>
        <end position="49"/>
    </location>
</feature>
<accession>A0A2N3N886</accession>
<feature type="transmembrane region" description="Helical" evidence="4">
    <location>
        <begin position="381"/>
        <end position="406"/>
    </location>
</feature>
<dbReference type="OrthoDB" id="6509908at2759"/>
<dbReference type="GO" id="GO:0016020">
    <property type="term" value="C:membrane"/>
    <property type="evidence" value="ECO:0007669"/>
    <property type="project" value="UniProtKB-SubCell"/>
</dbReference>
<dbReference type="InterPro" id="IPR036259">
    <property type="entry name" value="MFS_trans_sf"/>
</dbReference>
<gene>
    <name evidence="6" type="ORF">jhhlp_004719</name>
</gene>
<feature type="transmembrane region" description="Helical" evidence="4">
    <location>
        <begin position="215"/>
        <end position="234"/>
    </location>
</feature>
<dbReference type="Proteomes" id="UP000233524">
    <property type="component" value="Unassembled WGS sequence"/>
</dbReference>
<feature type="transmembrane region" description="Helical" evidence="4">
    <location>
        <begin position="246"/>
        <end position="268"/>
    </location>
</feature>
<dbReference type="SUPFAM" id="SSF103473">
    <property type="entry name" value="MFS general substrate transporter"/>
    <property type="match status" value="1"/>
</dbReference>
<feature type="transmembrane region" description="Helical" evidence="4">
    <location>
        <begin position="357"/>
        <end position="375"/>
    </location>
</feature>
<dbReference type="PROSITE" id="PS50850">
    <property type="entry name" value="MFS"/>
    <property type="match status" value="1"/>
</dbReference>
<reference evidence="6 7" key="1">
    <citation type="journal article" date="2017" name="G3 (Bethesda)">
        <title>First Draft Genome Sequence of the Pathogenic Fungus Lomentospora prolificans (Formerly Scedosporium prolificans).</title>
        <authorList>
            <person name="Luo R."/>
            <person name="Zimin A."/>
            <person name="Workman R."/>
            <person name="Fan Y."/>
            <person name="Pertea G."/>
            <person name="Grossman N."/>
            <person name="Wear M.P."/>
            <person name="Jia B."/>
            <person name="Miller H."/>
            <person name="Casadevall A."/>
            <person name="Timp W."/>
            <person name="Zhang S.X."/>
            <person name="Salzberg S.L."/>
        </authorList>
    </citation>
    <scope>NUCLEOTIDE SEQUENCE [LARGE SCALE GENOMIC DNA]</scope>
    <source>
        <strain evidence="6 7">JHH-5317</strain>
    </source>
</reference>
<feature type="transmembrane region" description="Helical" evidence="4">
    <location>
        <begin position="179"/>
        <end position="203"/>
    </location>
</feature>
<dbReference type="PANTHER" id="PTHR11360">
    <property type="entry name" value="MONOCARBOXYLATE TRANSPORTER"/>
    <property type="match status" value="1"/>
</dbReference>
<keyword evidence="4" id="KW-1133">Transmembrane helix</keyword>
<dbReference type="InParanoid" id="A0A2N3N886"/>
<dbReference type="VEuPathDB" id="FungiDB:jhhlp_004719"/>
<comment type="caution">
    <text evidence="6">The sequence shown here is derived from an EMBL/GenBank/DDBJ whole genome shotgun (WGS) entry which is preliminary data.</text>
</comment>
<dbReference type="InterPro" id="IPR011701">
    <property type="entry name" value="MFS"/>
</dbReference>
<proteinExistence type="inferred from homology"/>
<dbReference type="EMBL" id="NLAX01000094">
    <property type="protein sequence ID" value="PKS08666.1"/>
    <property type="molecule type" value="Genomic_DNA"/>
</dbReference>
<feature type="transmembrane region" description="Helical" evidence="4">
    <location>
        <begin position="326"/>
        <end position="345"/>
    </location>
</feature>